<reference evidence="1 2" key="1">
    <citation type="submission" date="2018-06" db="EMBL/GenBank/DDBJ databases">
        <title>Extensive metabolic versatility and redundancy in microbially diverse, dynamic hydrothermal sediments.</title>
        <authorList>
            <person name="Dombrowski N."/>
            <person name="Teske A."/>
            <person name="Baker B.J."/>
        </authorList>
    </citation>
    <scope>NUCLEOTIDE SEQUENCE [LARGE SCALE GENOMIC DNA]</scope>
    <source>
        <strain evidence="1">B19_G9</strain>
    </source>
</reference>
<dbReference type="InterPro" id="IPR002780">
    <property type="entry name" value="Hyd_form_HypD"/>
</dbReference>
<dbReference type="Proteomes" id="UP000267654">
    <property type="component" value="Unassembled WGS sequence"/>
</dbReference>
<accession>A0A662D7H2</accession>
<dbReference type="InterPro" id="IPR042244">
    <property type="entry name" value="HypD_2_sf"/>
</dbReference>
<comment type="caution">
    <text evidence="1">The sequence shown here is derived from an EMBL/GenBank/DDBJ whole genome shotgun (WGS) entry which is preliminary data.</text>
</comment>
<dbReference type="EMBL" id="QMQB01000218">
    <property type="protein sequence ID" value="RLE11724.1"/>
    <property type="molecule type" value="Genomic_DNA"/>
</dbReference>
<dbReference type="GO" id="GO:0005506">
    <property type="term" value="F:iron ion binding"/>
    <property type="evidence" value="ECO:0007669"/>
    <property type="project" value="TreeGrafter"/>
</dbReference>
<dbReference type="PANTHER" id="PTHR30149:SF0">
    <property type="entry name" value="HYDROGENASE MATURATION FACTOR HYPD"/>
    <property type="match status" value="1"/>
</dbReference>
<dbReference type="GO" id="GO:0070025">
    <property type="term" value="F:carbon monoxide binding"/>
    <property type="evidence" value="ECO:0007669"/>
    <property type="project" value="TreeGrafter"/>
</dbReference>
<evidence type="ECO:0000313" key="2">
    <source>
        <dbReference type="Proteomes" id="UP000267654"/>
    </source>
</evidence>
<protein>
    <submittedName>
        <fullName evidence="1">Hydrogenase formation protein HypD</fullName>
    </submittedName>
</protein>
<dbReference type="AlphaFoldDB" id="A0A662D7H2"/>
<gene>
    <name evidence="1" type="ORF">DRI96_05710</name>
</gene>
<dbReference type="Gene3D" id="6.10.20.100">
    <property type="match status" value="1"/>
</dbReference>
<organism evidence="1 2">
    <name type="scientific">Aerophobetes bacterium</name>
    <dbReference type="NCBI Taxonomy" id="2030807"/>
    <lineage>
        <taxon>Bacteria</taxon>
        <taxon>Candidatus Aerophobota</taxon>
    </lineage>
</organism>
<sequence>QGLIEPEDCALFSDPCNPYNPFGPCMVSTEGACNIHYRFGHKEDKIEAGN</sequence>
<evidence type="ECO:0000313" key="1">
    <source>
        <dbReference type="EMBL" id="RLE11724.1"/>
    </source>
</evidence>
<dbReference type="PANTHER" id="PTHR30149">
    <property type="entry name" value="HYDROGENASE PROTEIN ASSEMBLY PROTEIN HYPD"/>
    <property type="match status" value="1"/>
</dbReference>
<dbReference type="GO" id="GO:0051539">
    <property type="term" value="F:4 iron, 4 sulfur cluster binding"/>
    <property type="evidence" value="ECO:0007669"/>
    <property type="project" value="TreeGrafter"/>
</dbReference>
<proteinExistence type="predicted"/>
<feature type="non-terminal residue" evidence="1">
    <location>
        <position position="1"/>
    </location>
</feature>
<dbReference type="GO" id="GO:0051604">
    <property type="term" value="P:protein maturation"/>
    <property type="evidence" value="ECO:0007669"/>
    <property type="project" value="TreeGrafter"/>
</dbReference>
<dbReference type="Pfam" id="PF01924">
    <property type="entry name" value="HypD"/>
    <property type="match status" value="1"/>
</dbReference>
<name>A0A662D7H2_UNCAE</name>